<evidence type="ECO:0000313" key="1">
    <source>
        <dbReference type="EMBL" id="KAK3606700.1"/>
    </source>
</evidence>
<reference evidence="1" key="3">
    <citation type="submission" date="2023-05" db="EMBL/GenBank/DDBJ databases">
        <authorList>
            <person name="Smith C.H."/>
        </authorList>
    </citation>
    <scope>NUCLEOTIDE SEQUENCE</scope>
    <source>
        <strain evidence="1">CHS0354</strain>
        <tissue evidence="1">Mantle</tissue>
    </source>
</reference>
<keyword evidence="2" id="KW-1185">Reference proteome</keyword>
<sequence length="104" mass="11150">MKLALDDDCNFCRKGSLIVDYNIILNRHEEVITDLTKASSDLASGQTVLIGGINSTAKEVSVGDVKIPIGVNVDQQMCISYVAVNGGCQDSFVCVVENGKPRCK</sequence>
<comment type="caution">
    <text evidence="1">The sequence shown here is derived from an EMBL/GenBank/DDBJ whole genome shotgun (WGS) entry which is preliminary data.</text>
</comment>
<name>A0AAE0TBB0_9BIVA</name>
<reference evidence="1" key="1">
    <citation type="journal article" date="2021" name="Genome Biol. Evol.">
        <title>A High-Quality Reference Genome for a Parasitic Bivalve with Doubly Uniparental Inheritance (Bivalvia: Unionida).</title>
        <authorList>
            <person name="Smith C.H."/>
        </authorList>
    </citation>
    <scope>NUCLEOTIDE SEQUENCE</scope>
    <source>
        <strain evidence="1">CHS0354</strain>
    </source>
</reference>
<accession>A0AAE0TBB0</accession>
<protein>
    <submittedName>
        <fullName evidence="1">Uncharacterized protein</fullName>
    </submittedName>
</protein>
<reference evidence="1" key="2">
    <citation type="journal article" date="2021" name="Genome Biol. Evol.">
        <title>Developing a high-quality reference genome for a parasitic bivalve with doubly uniparental inheritance (Bivalvia: Unionida).</title>
        <authorList>
            <person name="Smith C.H."/>
        </authorList>
    </citation>
    <scope>NUCLEOTIDE SEQUENCE</scope>
    <source>
        <strain evidence="1">CHS0354</strain>
        <tissue evidence="1">Mantle</tissue>
    </source>
</reference>
<proteinExistence type="predicted"/>
<dbReference type="AlphaFoldDB" id="A0AAE0TBB0"/>
<dbReference type="EMBL" id="JAEAOA010000778">
    <property type="protein sequence ID" value="KAK3606700.1"/>
    <property type="molecule type" value="Genomic_DNA"/>
</dbReference>
<evidence type="ECO:0000313" key="2">
    <source>
        <dbReference type="Proteomes" id="UP001195483"/>
    </source>
</evidence>
<organism evidence="1 2">
    <name type="scientific">Potamilus streckersoni</name>
    <dbReference type="NCBI Taxonomy" id="2493646"/>
    <lineage>
        <taxon>Eukaryota</taxon>
        <taxon>Metazoa</taxon>
        <taxon>Spiralia</taxon>
        <taxon>Lophotrochozoa</taxon>
        <taxon>Mollusca</taxon>
        <taxon>Bivalvia</taxon>
        <taxon>Autobranchia</taxon>
        <taxon>Heteroconchia</taxon>
        <taxon>Palaeoheterodonta</taxon>
        <taxon>Unionida</taxon>
        <taxon>Unionoidea</taxon>
        <taxon>Unionidae</taxon>
        <taxon>Ambleminae</taxon>
        <taxon>Lampsilini</taxon>
        <taxon>Potamilus</taxon>
    </lineage>
</organism>
<dbReference type="Proteomes" id="UP001195483">
    <property type="component" value="Unassembled WGS sequence"/>
</dbReference>
<gene>
    <name evidence="1" type="ORF">CHS0354_012904</name>
</gene>